<reference evidence="2 3" key="1">
    <citation type="journal article" date="2011" name="Science">
        <title>The Selaginella genome identifies genetic changes associated with the evolution of vascular plants.</title>
        <authorList>
            <person name="Banks J.A."/>
            <person name="Nishiyama T."/>
            <person name="Hasebe M."/>
            <person name="Bowman J.L."/>
            <person name="Gribskov M."/>
            <person name="dePamphilis C."/>
            <person name="Albert V.A."/>
            <person name="Aono N."/>
            <person name="Aoyama T."/>
            <person name="Ambrose B.A."/>
            <person name="Ashton N.W."/>
            <person name="Axtell M.J."/>
            <person name="Barker E."/>
            <person name="Barker M.S."/>
            <person name="Bennetzen J.L."/>
            <person name="Bonawitz N.D."/>
            <person name="Chapple C."/>
            <person name="Cheng C."/>
            <person name="Correa L.G."/>
            <person name="Dacre M."/>
            <person name="DeBarry J."/>
            <person name="Dreyer I."/>
            <person name="Elias M."/>
            <person name="Engstrom E.M."/>
            <person name="Estelle M."/>
            <person name="Feng L."/>
            <person name="Finet C."/>
            <person name="Floyd S.K."/>
            <person name="Frommer W.B."/>
            <person name="Fujita T."/>
            <person name="Gramzow L."/>
            <person name="Gutensohn M."/>
            <person name="Harholt J."/>
            <person name="Hattori M."/>
            <person name="Heyl A."/>
            <person name="Hirai T."/>
            <person name="Hiwatashi Y."/>
            <person name="Ishikawa M."/>
            <person name="Iwata M."/>
            <person name="Karol K.G."/>
            <person name="Koehler B."/>
            <person name="Kolukisaoglu U."/>
            <person name="Kubo M."/>
            <person name="Kurata T."/>
            <person name="Lalonde S."/>
            <person name="Li K."/>
            <person name="Li Y."/>
            <person name="Litt A."/>
            <person name="Lyons E."/>
            <person name="Manning G."/>
            <person name="Maruyama T."/>
            <person name="Michael T.P."/>
            <person name="Mikami K."/>
            <person name="Miyazaki S."/>
            <person name="Morinaga S."/>
            <person name="Murata T."/>
            <person name="Mueller-Roeber B."/>
            <person name="Nelson D.R."/>
            <person name="Obara M."/>
            <person name="Oguri Y."/>
            <person name="Olmstead R.G."/>
            <person name="Onodera N."/>
            <person name="Petersen B.L."/>
            <person name="Pils B."/>
            <person name="Prigge M."/>
            <person name="Rensing S.A."/>
            <person name="Riano-Pachon D.M."/>
            <person name="Roberts A.W."/>
            <person name="Sato Y."/>
            <person name="Scheller H.V."/>
            <person name="Schulz B."/>
            <person name="Schulz C."/>
            <person name="Shakirov E.V."/>
            <person name="Shibagaki N."/>
            <person name="Shinohara N."/>
            <person name="Shippen D.E."/>
            <person name="Soerensen I."/>
            <person name="Sotooka R."/>
            <person name="Sugimoto N."/>
            <person name="Sugita M."/>
            <person name="Sumikawa N."/>
            <person name="Tanurdzic M."/>
            <person name="Theissen G."/>
            <person name="Ulvskov P."/>
            <person name="Wakazuki S."/>
            <person name="Weng J.K."/>
            <person name="Willats W.W."/>
            <person name="Wipf D."/>
            <person name="Wolf P.G."/>
            <person name="Yang L."/>
            <person name="Zimmer A.D."/>
            <person name="Zhu Q."/>
            <person name="Mitros T."/>
            <person name="Hellsten U."/>
            <person name="Loque D."/>
            <person name="Otillar R."/>
            <person name="Salamov A."/>
            <person name="Schmutz J."/>
            <person name="Shapiro H."/>
            <person name="Lindquist E."/>
            <person name="Lucas S."/>
            <person name="Rokhsar D."/>
            <person name="Grigoriev I.V."/>
        </authorList>
    </citation>
    <scope>NUCLEOTIDE SEQUENCE [LARGE SCALE GENOMIC DNA]</scope>
</reference>
<feature type="region of interest" description="Disordered" evidence="1">
    <location>
        <begin position="1"/>
        <end position="42"/>
    </location>
</feature>
<dbReference type="Gramene" id="EFJ07479">
    <property type="protein sequence ID" value="EFJ07479"/>
    <property type="gene ID" value="SELMODRAFT_429705"/>
</dbReference>
<dbReference type="InParanoid" id="D8T714"/>
<dbReference type="AlphaFoldDB" id="D8T714"/>
<dbReference type="EMBL" id="GL377684">
    <property type="protein sequence ID" value="EFJ07479.1"/>
    <property type="molecule type" value="Genomic_DNA"/>
</dbReference>
<gene>
    <name evidence="2" type="ORF">SELMODRAFT_429705</name>
</gene>
<feature type="compositionally biased region" description="Basic and acidic residues" evidence="1">
    <location>
        <begin position="190"/>
        <end position="200"/>
    </location>
</feature>
<proteinExistence type="predicted"/>
<evidence type="ECO:0000313" key="3">
    <source>
        <dbReference type="Proteomes" id="UP000001514"/>
    </source>
</evidence>
<name>D8T714_SELML</name>
<dbReference type="Proteomes" id="UP000001514">
    <property type="component" value="Unassembled WGS sequence"/>
</dbReference>
<dbReference type="HOGENOM" id="CLU_1158071_0_0_1"/>
<evidence type="ECO:0000313" key="2">
    <source>
        <dbReference type="EMBL" id="EFJ07479.1"/>
    </source>
</evidence>
<accession>D8T714</accession>
<sequence>MEIAALGHDRGHGDAGEDDRPRDSQKDRAHGTGAIVEPIDRAAGEDVSARRALAFAARKTKAAADAATQRAADAAAQEQGSMRQGEITGLQAARQNAAVEQASQVAAVYSPAKKKQTTLVPTAQAPVPPGIPPQCPAPTAAIQAPIPAVTSSVEGMECQKFLYEVANQTARSATAQMAAAENLATNARDTGTRQEAEDQATKAQKNMGLAKQMAEAAQSPAVAVQAVAAIQKACSNKHES</sequence>
<organism evidence="3">
    <name type="scientific">Selaginella moellendorffii</name>
    <name type="common">Spikemoss</name>
    <dbReference type="NCBI Taxonomy" id="88036"/>
    <lineage>
        <taxon>Eukaryota</taxon>
        <taxon>Viridiplantae</taxon>
        <taxon>Streptophyta</taxon>
        <taxon>Embryophyta</taxon>
        <taxon>Tracheophyta</taxon>
        <taxon>Lycopodiopsida</taxon>
        <taxon>Selaginellales</taxon>
        <taxon>Selaginellaceae</taxon>
        <taxon>Selaginella</taxon>
    </lineage>
</organism>
<feature type="compositionally biased region" description="Basic and acidic residues" evidence="1">
    <location>
        <begin position="7"/>
        <end position="30"/>
    </location>
</feature>
<keyword evidence="3" id="KW-1185">Reference proteome</keyword>
<dbReference type="eggNOG" id="ENOG502T0GE">
    <property type="taxonomic scope" value="Eukaryota"/>
</dbReference>
<feature type="region of interest" description="Disordered" evidence="1">
    <location>
        <begin position="187"/>
        <end position="207"/>
    </location>
</feature>
<protein>
    <submittedName>
        <fullName evidence="2">Uncharacterized protein</fullName>
    </submittedName>
</protein>
<dbReference type="KEGG" id="smo:SELMODRAFT_429705"/>
<evidence type="ECO:0000256" key="1">
    <source>
        <dbReference type="SAM" id="MobiDB-lite"/>
    </source>
</evidence>